<dbReference type="Gene3D" id="1.10.1470.10">
    <property type="entry name" value="YjbJ"/>
    <property type="match status" value="1"/>
</dbReference>
<feature type="compositionally biased region" description="Polar residues" evidence="2">
    <location>
        <begin position="131"/>
        <end position="144"/>
    </location>
</feature>
<dbReference type="PANTHER" id="PTHR40460">
    <property type="entry name" value="CHROMOSOME 1, WHOLE GENOME SHOTGUN SEQUENCE"/>
    <property type="match status" value="1"/>
</dbReference>
<keyword evidence="5" id="KW-1185">Reference proteome</keyword>
<evidence type="ECO:0000259" key="3">
    <source>
        <dbReference type="Pfam" id="PF05532"/>
    </source>
</evidence>
<organism evidence="4 5">
    <name type="scientific">Fusarium solani</name>
    <name type="common">Filamentous fungus</name>
    <dbReference type="NCBI Taxonomy" id="169388"/>
    <lineage>
        <taxon>Eukaryota</taxon>
        <taxon>Fungi</taxon>
        <taxon>Dikarya</taxon>
        <taxon>Ascomycota</taxon>
        <taxon>Pezizomycotina</taxon>
        <taxon>Sordariomycetes</taxon>
        <taxon>Hypocreomycetidae</taxon>
        <taxon>Hypocreales</taxon>
        <taxon>Nectriaceae</taxon>
        <taxon>Fusarium</taxon>
        <taxon>Fusarium solani species complex</taxon>
    </lineage>
</organism>
<comment type="caution">
    <text evidence="4">The sequence shown here is derived from an EMBL/GenBank/DDBJ whole genome shotgun (WGS) entry which is preliminary data.</text>
</comment>
<dbReference type="EMBL" id="JAGTJS010000006">
    <property type="protein sequence ID" value="KAH7266537.1"/>
    <property type="molecule type" value="Genomic_DNA"/>
</dbReference>
<feature type="domain" description="CsbD-like" evidence="3">
    <location>
        <begin position="74"/>
        <end position="122"/>
    </location>
</feature>
<feature type="compositionally biased region" description="Polar residues" evidence="2">
    <location>
        <begin position="99"/>
        <end position="116"/>
    </location>
</feature>
<feature type="compositionally biased region" description="Polar residues" evidence="2">
    <location>
        <begin position="23"/>
        <end position="34"/>
    </location>
</feature>
<evidence type="ECO:0000256" key="2">
    <source>
        <dbReference type="SAM" id="MobiDB-lite"/>
    </source>
</evidence>
<dbReference type="OrthoDB" id="5309565at2759"/>
<name>A0A9P9KQA6_FUSSL</name>
<gene>
    <name evidence="4" type="ORF">B0J15DRAFT_546522</name>
</gene>
<proteinExistence type="inferred from homology"/>
<dbReference type="Pfam" id="PF05532">
    <property type="entry name" value="CsbD"/>
    <property type="match status" value="1"/>
</dbReference>
<accession>A0A9P9KQA6</accession>
<protein>
    <recommendedName>
        <fullName evidence="3">CsbD-like domain-containing protein</fullName>
    </recommendedName>
</protein>
<sequence>MADNNSSTLKSYVDSATGAVQNAIGNLTGSTGDQAQGEVKKQKAEAEHEASHATAKLPGATLSGSGAVAKDSSDRTEGSWNQTAGATKEAIGGLIGSESLKNTGRQQNLEGQQQEAKGQLNDLGSGIGNRVQGTIGSTVSNITGDKQGEAHYDQLHAEGKTRQRGVEHDLQKKAEAEQK</sequence>
<comment type="similarity">
    <text evidence="1">Belongs to the UPF0337 (CsbD) family.</text>
</comment>
<dbReference type="InterPro" id="IPR008462">
    <property type="entry name" value="CsbD"/>
</dbReference>
<dbReference type="SUPFAM" id="SSF69047">
    <property type="entry name" value="Hypothetical protein YjbJ"/>
    <property type="match status" value="1"/>
</dbReference>
<evidence type="ECO:0000256" key="1">
    <source>
        <dbReference type="ARBA" id="ARBA00009129"/>
    </source>
</evidence>
<feature type="compositionally biased region" description="Basic and acidic residues" evidence="2">
    <location>
        <begin position="146"/>
        <end position="179"/>
    </location>
</feature>
<feature type="region of interest" description="Disordered" evidence="2">
    <location>
        <begin position="23"/>
        <end position="179"/>
    </location>
</feature>
<evidence type="ECO:0000313" key="4">
    <source>
        <dbReference type="EMBL" id="KAH7266537.1"/>
    </source>
</evidence>
<dbReference type="AlphaFoldDB" id="A0A9P9KQA6"/>
<dbReference type="InterPro" id="IPR036629">
    <property type="entry name" value="YjbJ_sf"/>
</dbReference>
<dbReference type="PANTHER" id="PTHR40460:SF1">
    <property type="entry name" value="CSBD-LIKE DOMAIN-CONTAINING PROTEIN"/>
    <property type="match status" value="1"/>
</dbReference>
<dbReference type="Proteomes" id="UP000736672">
    <property type="component" value="Unassembled WGS sequence"/>
</dbReference>
<feature type="compositionally biased region" description="Basic and acidic residues" evidence="2">
    <location>
        <begin position="38"/>
        <end position="51"/>
    </location>
</feature>
<reference evidence="4" key="1">
    <citation type="journal article" date="2021" name="Nat. Commun.">
        <title>Genetic determinants of endophytism in the Arabidopsis root mycobiome.</title>
        <authorList>
            <person name="Mesny F."/>
            <person name="Miyauchi S."/>
            <person name="Thiergart T."/>
            <person name="Pickel B."/>
            <person name="Atanasova L."/>
            <person name="Karlsson M."/>
            <person name="Huettel B."/>
            <person name="Barry K.W."/>
            <person name="Haridas S."/>
            <person name="Chen C."/>
            <person name="Bauer D."/>
            <person name="Andreopoulos W."/>
            <person name="Pangilinan J."/>
            <person name="LaButti K."/>
            <person name="Riley R."/>
            <person name="Lipzen A."/>
            <person name="Clum A."/>
            <person name="Drula E."/>
            <person name="Henrissat B."/>
            <person name="Kohler A."/>
            <person name="Grigoriev I.V."/>
            <person name="Martin F.M."/>
            <person name="Hacquard S."/>
        </authorList>
    </citation>
    <scope>NUCLEOTIDE SEQUENCE</scope>
    <source>
        <strain evidence="4">FSSC 5 MPI-SDFR-AT-0091</strain>
    </source>
</reference>
<evidence type="ECO:0000313" key="5">
    <source>
        <dbReference type="Proteomes" id="UP000736672"/>
    </source>
</evidence>